<keyword evidence="2" id="KW-1133">Transmembrane helix</keyword>
<dbReference type="Proteomes" id="UP000279029">
    <property type="component" value="Chromosome"/>
</dbReference>
<dbReference type="KEGG" id="cbar:PATL70BA_0729"/>
<feature type="region of interest" description="Disordered" evidence="1">
    <location>
        <begin position="606"/>
        <end position="633"/>
    </location>
</feature>
<sequence>MIKKFLLTLFLMLIIGLIVFGIYENQQGILNSDGRKSILKDLHYEVTIMEDGKAYIEEYRTYAFLQGDFSRGYLDVEGSIDQVAVYDGETPFTRMEGFDTNRPEGYYAVQPSGSGTRVEWYYRVDEKTTKTFKITYLIPEVATIYNDCVDYFHKYVSSSNVYKIKNLSVTVHLPEGANADNTEIWAHGPSGGDISFVDHRKVQLQINNVPSGEFIEARFLMPVGVIYGEHLRVDQDRYEALRDMENEAAEKSTKERRINGIVNLLAIIVSGIIILLPISTLLRYHSKLKRYKPELAPSYYRDLPSNIYPAELDRLMHYYSGKENTSNQISATLLDLIHKKAIYATITEEASTFGNKRDTVFTNLLTQWDGLAPHEKTVMEFIFITVGGGTGTVTLKGIKKYCSNKKLNSEAFGFYLDFESKVSKKISSRGFIETKRNVLPKSVTTYVLLYVVLMIVPMILVSQVKALEHSPIYYISIASVIGFMITIIFGGKTKKLLTQKGENELALWQAFKGFLSDFTTFEQKELPELFMWEKYLVYATVLGVAGKLLKQLYARYPQLADVGYDSRLLYLAYYNRDYNNFEGFNDIGKTMSEAMRDTVNIAQKAASKGGGGGFSSGGSDAGGGSGGSSGGVD</sequence>
<accession>A0A3P7RUX8</accession>
<dbReference type="EMBL" id="LR130778">
    <property type="protein sequence ID" value="VDN46596.1"/>
    <property type="molecule type" value="Genomic_DNA"/>
</dbReference>
<gene>
    <name evidence="5" type="ORF">PATL70BA_0729</name>
</gene>
<feature type="compositionally biased region" description="Gly residues" evidence="1">
    <location>
        <begin position="608"/>
        <end position="633"/>
    </location>
</feature>
<dbReference type="InterPro" id="IPR018702">
    <property type="entry name" value="DUF2207"/>
</dbReference>
<dbReference type="AlphaFoldDB" id="A0A3P7RUX8"/>
<keyword evidence="6" id="KW-1185">Reference proteome</keyword>
<dbReference type="Pfam" id="PF09972">
    <property type="entry name" value="DUF2207"/>
    <property type="match status" value="1"/>
</dbReference>
<dbReference type="OrthoDB" id="5507254at2"/>
<feature type="transmembrane region" description="Helical" evidence="2">
    <location>
        <begin position="443"/>
        <end position="460"/>
    </location>
</feature>
<keyword evidence="2" id="KW-0812">Transmembrane</keyword>
<organism evidence="5 6">
    <name type="scientific">Petrocella atlantisensis</name>
    <dbReference type="NCBI Taxonomy" id="2173034"/>
    <lineage>
        <taxon>Bacteria</taxon>
        <taxon>Bacillati</taxon>
        <taxon>Bacillota</taxon>
        <taxon>Clostridia</taxon>
        <taxon>Lachnospirales</taxon>
        <taxon>Vallitaleaceae</taxon>
        <taxon>Petrocella</taxon>
    </lineage>
</organism>
<feature type="domain" description="DUF2207" evidence="3">
    <location>
        <begin position="40"/>
        <end position="221"/>
    </location>
</feature>
<dbReference type="InterPro" id="IPR048389">
    <property type="entry name" value="YciQ-like_C"/>
</dbReference>
<evidence type="ECO:0000259" key="4">
    <source>
        <dbReference type="Pfam" id="PF20990"/>
    </source>
</evidence>
<dbReference type="RefSeq" id="WP_125136078.1">
    <property type="nucleotide sequence ID" value="NZ_LR130778.1"/>
</dbReference>
<reference evidence="5 6" key="1">
    <citation type="submission" date="2018-09" db="EMBL/GenBank/DDBJ databases">
        <authorList>
            <person name="Postec A."/>
        </authorList>
    </citation>
    <scope>NUCLEOTIDE SEQUENCE [LARGE SCALE GENOMIC DNA]</scope>
    <source>
        <strain evidence="5">70B-A</strain>
    </source>
</reference>
<evidence type="ECO:0000313" key="6">
    <source>
        <dbReference type="Proteomes" id="UP000279029"/>
    </source>
</evidence>
<evidence type="ECO:0008006" key="7">
    <source>
        <dbReference type="Google" id="ProtNLM"/>
    </source>
</evidence>
<evidence type="ECO:0000256" key="2">
    <source>
        <dbReference type="SAM" id="Phobius"/>
    </source>
</evidence>
<feature type="domain" description="Predicted membrane protein YciQ-like C-terminal" evidence="4">
    <location>
        <begin position="297"/>
        <end position="552"/>
    </location>
</feature>
<evidence type="ECO:0000256" key="1">
    <source>
        <dbReference type="SAM" id="MobiDB-lite"/>
    </source>
</evidence>
<dbReference type="Pfam" id="PF20990">
    <property type="entry name" value="DUF2207_C"/>
    <property type="match status" value="1"/>
</dbReference>
<evidence type="ECO:0000259" key="3">
    <source>
        <dbReference type="Pfam" id="PF09972"/>
    </source>
</evidence>
<evidence type="ECO:0000313" key="5">
    <source>
        <dbReference type="EMBL" id="VDN46596.1"/>
    </source>
</evidence>
<proteinExistence type="predicted"/>
<protein>
    <recommendedName>
        <fullName evidence="7">DUF2207 domain-containing protein</fullName>
    </recommendedName>
</protein>
<feature type="transmembrane region" description="Helical" evidence="2">
    <location>
        <begin position="472"/>
        <end position="490"/>
    </location>
</feature>
<feature type="transmembrane region" description="Helical" evidence="2">
    <location>
        <begin position="261"/>
        <end position="282"/>
    </location>
</feature>
<keyword evidence="2" id="KW-0472">Membrane</keyword>
<name>A0A3P7RUX8_9FIRM</name>